<comment type="caution">
    <text evidence="2">The sequence shown here is derived from an EMBL/GenBank/DDBJ whole genome shotgun (WGS) entry which is preliminary data.</text>
</comment>
<keyword evidence="1" id="KW-0812">Transmembrane</keyword>
<organism evidence="2 3">
    <name type="scientific">Flavobacterium caseinilyticum</name>
    <dbReference type="NCBI Taxonomy" id="2541732"/>
    <lineage>
        <taxon>Bacteria</taxon>
        <taxon>Pseudomonadati</taxon>
        <taxon>Bacteroidota</taxon>
        <taxon>Flavobacteriia</taxon>
        <taxon>Flavobacteriales</taxon>
        <taxon>Flavobacteriaceae</taxon>
        <taxon>Flavobacterium</taxon>
    </lineage>
</organism>
<dbReference type="EMBL" id="SMFM01000014">
    <property type="protein sequence ID" value="TDD73794.1"/>
    <property type="molecule type" value="Genomic_DNA"/>
</dbReference>
<protein>
    <submittedName>
        <fullName evidence="2">Uncharacterized protein</fullName>
    </submittedName>
</protein>
<feature type="transmembrane region" description="Helical" evidence="1">
    <location>
        <begin position="47"/>
        <end position="67"/>
    </location>
</feature>
<keyword evidence="3" id="KW-1185">Reference proteome</keyword>
<accession>A0A4R5ARR4</accession>
<keyword evidence="1" id="KW-1133">Transmembrane helix</keyword>
<gene>
    <name evidence="2" type="ORF">E0F89_16795</name>
</gene>
<name>A0A4R5ARR4_9FLAO</name>
<evidence type="ECO:0000313" key="3">
    <source>
        <dbReference type="Proteomes" id="UP000295278"/>
    </source>
</evidence>
<dbReference type="RefSeq" id="WP_131910871.1">
    <property type="nucleotide sequence ID" value="NZ_SMFM01000014.1"/>
</dbReference>
<evidence type="ECO:0000256" key="1">
    <source>
        <dbReference type="SAM" id="Phobius"/>
    </source>
</evidence>
<dbReference type="Proteomes" id="UP000295278">
    <property type="component" value="Unassembled WGS sequence"/>
</dbReference>
<dbReference type="OrthoDB" id="1376339at2"/>
<dbReference type="AlphaFoldDB" id="A0A4R5ARR4"/>
<evidence type="ECO:0000313" key="2">
    <source>
        <dbReference type="EMBL" id="TDD73794.1"/>
    </source>
</evidence>
<proteinExistence type="predicted"/>
<keyword evidence="1" id="KW-0472">Membrane</keyword>
<sequence>MKTVKTFPNLLWLLLNLVFLSFFGIMILVCLEWIFEFKGFFKNNSENKIGMIFLLIFVSLIFLYFYYQLSNHFTFAKISSSGIVIFQLLKLKIEKLSFEEINGYSKSEISYGRVPLNYTSKSIIIYSKRYNQFELIKIFNLNFENFEKEFKKAEIKYLGKEQHQTEKIYKRKYKYVQ</sequence>
<reference evidence="2 3" key="1">
    <citation type="submission" date="2019-03" db="EMBL/GenBank/DDBJ databases">
        <title>Flavobacterium AT-3-2 sp. nov., isolated from arctic soil.</title>
        <authorList>
            <person name="Chaudhary D.K."/>
        </authorList>
    </citation>
    <scope>NUCLEOTIDE SEQUENCE [LARGE SCALE GENOMIC DNA]</scope>
    <source>
        <strain evidence="2 3">AT-3-2</strain>
    </source>
</reference>
<feature type="transmembrane region" description="Helical" evidence="1">
    <location>
        <begin position="12"/>
        <end position="35"/>
    </location>
</feature>